<dbReference type="InterPro" id="IPR006869">
    <property type="entry name" value="DUF547"/>
</dbReference>
<name>A0ABT3RHQ0_9BACT</name>
<gene>
    <name evidence="3" type="ORF">OO017_14330</name>
</gene>
<dbReference type="PANTHER" id="PTHR46361">
    <property type="entry name" value="ELECTRON CARRIER/ PROTEIN DISULFIDE OXIDOREDUCTASE"/>
    <property type="match status" value="1"/>
</dbReference>
<feature type="domain" description="DUF547" evidence="2">
    <location>
        <begin position="72"/>
        <end position="174"/>
    </location>
</feature>
<proteinExistence type="predicted"/>
<dbReference type="RefSeq" id="WP_266053241.1">
    <property type="nucleotide sequence ID" value="NZ_JAPFQO010000009.1"/>
</dbReference>
<dbReference type="Pfam" id="PF04784">
    <property type="entry name" value="DUF547"/>
    <property type="match status" value="1"/>
</dbReference>
<evidence type="ECO:0000259" key="2">
    <source>
        <dbReference type="Pfam" id="PF04784"/>
    </source>
</evidence>
<dbReference type="Proteomes" id="UP001207228">
    <property type="component" value="Unassembled WGS sequence"/>
</dbReference>
<organism evidence="3 4">
    <name type="scientific">Pontibacter anaerobius</name>
    <dbReference type="NCBI Taxonomy" id="2993940"/>
    <lineage>
        <taxon>Bacteria</taxon>
        <taxon>Pseudomonadati</taxon>
        <taxon>Bacteroidota</taxon>
        <taxon>Cytophagia</taxon>
        <taxon>Cytophagales</taxon>
        <taxon>Hymenobacteraceae</taxon>
        <taxon>Pontibacter</taxon>
    </lineage>
</organism>
<accession>A0ABT3RHQ0</accession>
<protein>
    <submittedName>
        <fullName evidence="3">DUF547 domain-containing protein</fullName>
    </submittedName>
</protein>
<evidence type="ECO:0000313" key="4">
    <source>
        <dbReference type="Proteomes" id="UP001207228"/>
    </source>
</evidence>
<dbReference type="EMBL" id="JAPFQO010000009">
    <property type="protein sequence ID" value="MCX2741132.1"/>
    <property type="molecule type" value="Genomic_DNA"/>
</dbReference>
<sequence>MKKLGLYFGMLMLLICSYTSASAQNPGFYTSVTQLLQHHVQQGLVNYKSLRQEQAELEELVRQVAAYDVSTASVAEKKAFYLNAYNLLVLHQVLANYPLHSVTEVEGFFDRQKYKVAGQSITLNQLEKQKLLAPYQDARIHFALVCAAKSCPPLLNEAYTPERVEQQLEEQAKRTLQSQAFIRVQPKNKRVLVSEIFKWYKDDFLKAAPSIRAYINRYRNLPLPASYKLGYYTYDWRLNQLQE</sequence>
<keyword evidence="1" id="KW-0732">Signal</keyword>
<dbReference type="PANTHER" id="PTHR46361:SF5">
    <property type="entry name" value="DEP DOMAIN-CONTAINING PROTEIN"/>
    <property type="match status" value="1"/>
</dbReference>
<evidence type="ECO:0000313" key="3">
    <source>
        <dbReference type="EMBL" id="MCX2741132.1"/>
    </source>
</evidence>
<evidence type="ECO:0000256" key="1">
    <source>
        <dbReference type="SAM" id="SignalP"/>
    </source>
</evidence>
<keyword evidence="4" id="KW-1185">Reference proteome</keyword>
<feature type="signal peptide" evidence="1">
    <location>
        <begin position="1"/>
        <end position="23"/>
    </location>
</feature>
<feature type="chain" id="PRO_5046782058" evidence="1">
    <location>
        <begin position="24"/>
        <end position="243"/>
    </location>
</feature>
<comment type="caution">
    <text evidence="3">The sequence shown here is derived from an EMBL/GenBank/DDBJ whole genome shotgun (WGS) entry which is preliminary data.</text>
</comment>
<reference evidence="3 4" key="1">
    <citation type="submission" date="2022-11" db="EMBL/GenBank/DDBJ databases">
        <title>The characterization of three novel Bacteroidetes species and genomic analysis of their roles in tidal elemental geochemical cycles.</title>
        <authorList>
            <person name="Ma K.-J."/>
        </authorList>
    </citation>
    <scope>NUCLEOTIDE SEQUENCE [LARGE SCALE GENOMIC DNA]</scope>
    <source>
        <strain evidence="3 4">M82</strain>
    </source>
</reference>